<sequence>MDIIHIVGIGLMTTVLAVILREQKPQFAFLLVTIVGLFIFLFLLDKIVQIIDLVRQLAQRTELNNIFLETILKIIGIAYIAEFGAQIARDAGENGIGSKIELAGKVLILVMAIPIISIIVETVLKLLPI</sequence>
<evidence type="ECO:0000313" key="2">
    <source>
        <dbReference type="EMBL" id="OUM84806.1"/>
    </source>
</evidence>
<reference evidence="3" key="1">
    <citation type="submission" date="2016-06" db="EMBL/GenBank/DDBJ databases">
        <authorList>
            <person name="Nascimento L."/>
            <person name="Pereira R.V."/>
            <person name="Martins L.F."/>
            <person name="Quaggio R.B."/>
            <person name="Silva A.M."/>
            <person name="Setubal J.C."/>
        </authorList>
    </citation>
    <scope>NUCLEOTIDE SEQUENCE [LARGE SCALE GENOMIC DNA]</scope>
</reference>
<protein>
    <submittedName>
        <fullName evidence="2">Stage III sporulation protein AD</fullName>
    </submittedName>
</protein>
<feature type="transmembrane region" description="Helical" evidence="1">
    <location>
        <begin position="27"/>
        <end position="45"/>
    </location>
</feature>
<feature type="transmembrane region" description="Helical" evidence="1">
    <location>
        <begin position="66"/>
        <end position="87"/>
    </location>
</feature>
<comment type="caution">
    <text evidence="2">The sequence shown here is derived from an EMBL/GenBank/DDBJ whole genome shotgun (WGS) entry which is preliminary data.</text>
</comment>
<dbReference type="NCBIfam" id="TIGR02849">
    <property type="entry name" value="spore_III_AD"/>
    <property type="match status" value="1"/>
</dbReference>
<dbReference type="Proteomes" id="UP000196475">
    <property type="component" value="Unassembled WGS sequence"/>
</dbReference>
<proteinExistence type="predicted"/>
<keyword evidence="1" id="KW-1133">Transmembrane helix</keyword>
<name>A0A1Y3PFD0_9BACI</name>
<gene>
    <name evidence="2" type="ORF">BAA01_07700</name>
</gene>
<dbReference type="EMBL" id="LZRT01000120">
    <property type="protein sequence ID" value="OUM84806.1"/>
    <property type="molecule type" value="Genomic_DNA"/>
</dbReference>
<dbReference type="InterPro" id="IPR025664">
    <property type="entry name" value="Spore_III_AC/AD"/>
</dbReference>
<organism evidence="2 3">
    <name type="scientific">Bacillus thermozeamaize</name>
    <dbReference type="NCBI Taxonomy" id="230954"/>
    <lineage>
        <taxon>Bacteria</taxon>
        <taxon>Bacillati</taxon>
        <taxon>Bacillota</taxon>
        <taxon>Bacilli</taxon>
        <taxon>Bacillales</taxon>
        <taxon>Bacillaceae</taxon>
        <taxon>Bacillus</taxon>
    </lineage>
</organism>
<dbReference type="AlphaFoldDB" id="A0A1Y3PFD0"/>
<evidence type="ECO:0000313" key="3">
    <source>
        <dbReference type="Proteomes" id="UP000196475"/>
    </source>
</evidence>
<keyword evidence="1" id="KW-0472">Membrane</keyword>
<dbReference type="Pfam" id="PF06686">
    <property type="entry name" value="SpoIIIAC"/>
    <property type="match status" value="2"/>
</dbReference>
<evidence type="ECO:0000256" key="1">
    <source>
        <dbReference type="SAM" id="Phobius"/>
    </source>
</evidence>
<feature type="transmembrane region" description="Helical" evidence="1">
    <location>
        <begin position="107"/>
        <end position="127"/>
    </location>
</feature>
<keyword evidence="1" id="KW-0812">Transmembrane</keyword>
<dbReference type="InterPro" id="IPR014211">
    <property type="entry name" value="Spore_III_AD"/>
</dbReference>
<accession>A0A1Y3PFD0</accession>